<dbReference type="OrthoDB" id="2625233at2"/>
<dbReference type="AlphaFoldDB" id="A0A3S1D9E1"/>
<proteinExistence type="predicted"/>
<sequence length="156" mass="17552">MSLADEVQGIADVIKAKFPDALIHYYQEPIPAERENGQFVIILKQDIRRSESLSQTWTQRQYSVIGYGEDVQQAVSRMEDLSRFMMNEQGSALTPAAGRALKIESFSFDGAEQMEGGLQKCTAVLQLQYREPVATEEFTKMSHIGVRTEYNSKGGH</sequence>
<keyword evidence="2" id="KW-1185">Reference proteome</keyword>
<gene>
    <name evidence="1" type="ORF">EJP77_10590</name>
</gene>
<dbReference type="RefSeq" id="WP_127199203.1">
    <property type="nucleotide sequence ID" value="NZ_RZNX01000003.1"/>
</dbReference>
<evidence type="ECO:0000313" key="1">
    <source>
        <dbReference type="EMBL" id="RUT31823.1"/>
    </source>
</evidence>
<organism evidence="1 2">
    <name type="scientific">Paenibacillus zeisoli</name>
    <dbReference type="NCBI Taxonomy" id="2496267"/>
    <lineage>
        <taxon>Bacteria</taxon>
        <taxon>Bacillati</taxon>
        <taxon>Bacillota</taxon>
        <taxon>Bacilli</taxon>
        <taxon>Bacillales</taxon>
        <taxon>Paenibacillaceae</taxon>
        <taxon>Paenibacillus</taxon>
    </lineage>
</organism>
<evidence type="ECO:0000313" key="2">
    <source>
        <dbReference type="Proteomes" id="UP000272464"/>
    </source>
</evidence>
<name>A0A3S1D9E1_9BACL</name>
<dbReference type="EMBL" id="RZNX01000003">
    <property type="protein sequence ID" value="RUT31823.1"/>
    <property type="molecule type" value="Genomic_DNA"/>
</dbReference>
<reference evidence="1 2" key="1">
    <citation type="submission" date="2018-12" db="EMBL/GenBank/DDBJ databases">
        <authorList>
            <person name="Sun L."/>
            <person name="Chen Z."/>
        </authorList>
    </citation>
    <scope>NUCLEOTIDE SEQUENCE [LARGE SCALE GENOMIC DNA]</scope>
    <source>
        <strain evidence="1 2">3-5-3</strain>
    </source>
</reference>
<evidence type="ECO:0008006" key="3">
    <source>
        <dbReference type="Google" id="ProtNLM"/>
    </source>
</evidence>
<comment type="caution">
    <text evidence="1">The sequence shown here is derived from an EMBL/GenBank/DDBJ whole genome shotgun (WGS) entry which is preliminary data.</text>
</comment>
<dbReference type="Proteomes" id="UP000272464">
    <property type="component" value="Unassembled WGS sequence"/>
</dbReference>
<accession>A0A3S1D9E1</accession>
<protein>
    <recommendedName>
        <fullName evidence="3">DUF3168 domain-containing protein</fullName>
    </recommendedName>
</protein>